<accession>A0A815X4V5</accession>
<sequence length="215" mass="24560">MQYPFSNQVIISQSERWRQAWPTPFLALIAVGQMLLTWAIIGLETWSMLLNVTRAFLFVGYITSFFFTITWISTFTVVCCNRESRGCATHALVENVLSIIASSVLLYYDSQFLRYPNGCFWSFELCIFSPISITWNFFSDYNIIDLGEAKLIAIKAQLACAAVMLSLSVFFLIIYIYTALKVGSKQTSVAPHHGMELRQLQQQQQQQSPIYIVQS</sequence>
<evidence type="ECO:0000313" key="2">
    <source>
        <dbReference type="EMBL" id="CAF1385296.1"/>
    </source>
</evidence>
<dbReference type="Proteomes" id="UP000663842">
    <property type="component" value="Unassembled WGS sequence"/>
</dbReference>
<dbReference type="EMBL" id="CAJNOW010003548">
    <property type="protein sequence ID" value="CAF1385296.1"/>
    <property type="molecule type" value="Genomic_DNA"/>
</dbReference>
<dbReference type="Proteomes" id="UP000663824">
    <property type="component" value="Unassembled WGS sequence"/>
</dbReference>
<dbReference type="EMBL" id="CAJOBF010000103">
    <property type="protein sequence ID" value="CAF3747582.1"/>
    <property type="molecule type" value="Genomic_DNA"/>
</dbReference>
<dbReference type="EMBL" id="CAJOBI010259238">
    <property type="protein sequence ID" value="CAF5118863.1"/>
    <property type="molecule type" value="Genomic_DNA"/>
</dbReference>
<evidence type="ECO:0000313" key="5">
    <source>
        <dbReference type="EMBL" id="CAF2092350.1"/>
    </source>
</evidence>
<feature type="transmembrane region" description="Helical" evidence="1">
    <location>
        <begin position="91"/>
        <end position="108"/>
    </location>
</feature>
<dbReference type="Proteomes" id="UP000663855">
    <property type="component" value="Unassembled WGS sequence"/>
</dbReference>
<evidence type="ECO:0000256" key="1">
    <source>
        <dbReference type="SAM" id="Phobius"/>
    </source>
</evidence>
<dbReference type="OrthoDB" id="10038692at2759"/>
<keyword evidence="1" id="KW-1133">Transmembrane helix</keyword>
<dbReference type="EMBL" id="CAJOBH010001982">
    <property type="protein sequence ID" value="CAF3883831.1"/>
    <property type="molecule type" value="Genomic_DNA"/>
</dbReference>
<dbReference type="Proteomes" id="UP000676336">
    <property type="component" value="Unassembled WGS sequence"/>
</dbReference>
<protein>
    <recommendedName>
        <fullName evidence="11">MARVEL domain-containing protein</fullName>
    </recommendedName>
</protein>
<dbReference type="EMBL" id="CAJNOV010014529">
    <property type="protein sequence ID" value="CAF1553524.1"/>
    <property type="molecule type" value="Genomic_DNA"/>
</dbReference>
<evidence type="ECO:0000313" key="3">
    <source>
        <dbReference type="EMBL" id="CAF1553524.1"/>
    </source>
</evidence>
<evidence type="ECO:0000313" key="4">
    <source>
        <dbReference type="EMBL" id="CAF1973565.1"/>
    </source>
</evidence>
<evidence type="ECO:0000313" key="10">
    <source>
        <dbReference type="Proteomes" id="UP000663855"/>
    </source>
</evidence>
<name>A0A815X4V5_9BILA</name>
<evidence type="ECO:0008006" key="11">
    <source>
        <dbReference type="Google" id="ProtNLM"/>
    </source>
</evidence>
<feature type="transmembrane region" description="Helical" evidence="1">
    <location>
        <begin position="55"/>
        <end position="79"/>
    </location>
</feature>
<comment type="caution">
    <text evidence="3">The sequence shown here is derived from an EMBL/GenBank/DDBJ whole genome shotgun (WGS) entry which is preliminary data.</text>
</comment>
<dbReference type="EMBL" id="CAJNRE010010575">
    <property type="protein sequence ID" value="CAF2092350.1"/>
    <property type="molecule type" value="Genomic_DNA"/>
</dbReference>
<dbReference type="EMBL" id="CAJOBJ010001417">
    <property type="protein sequence ID" value="CAF3877914.1"/>
    <property type="molecule type" value="Genomic_DNA"/>
</dbReference>
<proteinExistence type="predicted"/>
<keyword evidence="1" id="KW-0812">Transmembrane</keyword>
<dbReference type="AlphaFoldDB" id="A0A815X4V5"/>
<evidence type="ECO:0000313" key="8">
    <source>
        <dbReference type="EMBL" id="CAF3883831.1"/>
    </source>
</evidence>
<dbReference type="EMBL" id="CAJNRG010000095">
    <property type="protein sequence ID" value="CAF1973565.1"/>
    <property type="molecule type" value="Genomic_DNA"/>
</dbReference>
<evidence type="ECO:0000313" key="9">
    <source>
        <dbReference type="EMBL" id="CAF5118863.1"/>
    </source>
</evidence>
<dbReference type="Proteomes" id="UP000681967">
    <property type="component" value="Unassembled WGS sequence"/>
</dbReference>
<gene>
    <name evidence="8" type="ORF">BYL167_LOCUS7590</name>
    <name evidence="3" type="ORF">CJN711_LOCUS30596</name>
    <name evidence="7" type="ORF">GIL414_LOCUS5389</name>
    <name evidence="2" type="ORF">KQP761_LOCUS8928</name>
    <name evidence="5" type="ORF">MBJ925_LOCUS20647</name>
    <name evidence="9" type="ORF">SMN809_LOCUS62423</name>
    <name evidence="6" type="ORF">UXM345_LOCUS1810</name>
    <name evidence="4" type="ORF">XDN619_LOCUS2012</name>
</gene>
<dbReference type="Proteomes" id="UP000663834">
    <property type="component" value="Unassembled WGS sequence"/>
</dbReference>
<feature type="transmembrane region" description="Helical" evidence="1">
    <location>
        <begin position="120"/>
        <end position="138"/>
    </location>
</feature>
<evidence type="ECO:0000313" key="6">
    <source>
        <dbReference type="EMBL" id="CAF3747582.1"/>
    </source>
</evidence>
<dbReference type="Proteomes" id="UP000663887">
    <property type="component" value="Unassembled WGS sequence"/>
</dbReference>
<organism evidence="3 10">
    <name type="scientific">Rotaria magnacalcarata</name>
    <dbReference type="NCBI Taxonomy" id="392030"/>
    <lineage>
        <taxon>Eukaryota</taxon>
        <taxon>Metazoa</taxon>
        <taxon>Spiralia</taxon>
        <taxon>Gnathifera</taxon>
        <taxon>Rotifera</taxon>
        <taxon>Eurotatoria</taxon>
        <taxon>Bdelloidea</taxon>
        <taxon>Philodinida</taxon>
        <taxon>Philodinidae</taxon>
        <taxon>Rotaria</taxon>
    </lineage>
</organism>
<keyword evidence="1" id="KW-0472">Membrane</keyword>
<evidence type="ECO:0000313" key="7">
    <source>
        <dbReference type="EMBL" id="CAF3877914.1"/>
    </source>
</evidence>
<feature type="transmembrane region" description="Helical" evidence="1">
    <location>
        <begin position="158"/>
        <end position="177"/>
    </location>
</feature>
<feature type="transmembrane region" description="Helical" evidence="1">
    <location>
        <begin position="21"/>
        <end position="43"/>
    </location>
</feature>
<dbReference type="Proteomes" id="UP000681720">
    <property type="component" value="Unassembled WGS sequence"/>
</dbReference>
<reference evidence="3" key="1">
    <citation type="submission" date="2021-02" db="EMBL/GenBank/DDBJ databases">
        <authorList>
            <person name="Nowell W R."/>
        </authorList>
    </citation>
    <scope>NUCLEOTIDE SEQUENCE</scope>
</reference>